<keyword evidence="7" id="KW-1185">Reference proteome</keyword>
<dbReference type="AlphaFoldDB" id="A0A9K3Q548"/>
<reference evidence="6" key="2">
    <citation type="submission" date="2021-04" db="EMBL/GenBank/DDBJ databases">
        <authorList>
            <person name="Podell S."/>
        </authorList>
    </citation>
    <scope>NUCLEOTIDE SEQUENCE</scope>
    <source>
        <strain evidence="6">Hildebrandi</strain>
    </source>
</reference>
<keyword evidence="3" id="KW-0808">Transferase</keyword>
<evidence type="ECO:0000256" key="4">
    <source>
        <dbReference type="ARBA" id="ARBA00022691"/>
    </source>
</evidence>
<keyword evidence="1" id="KW-0963">Cytoplasm</keyword>
<name>A0A9K3Q548_9STRA</name>
<evidence type="ECO:0000313" key="6">
    <source>
        <dbReference type="EMBL" id="KAG7371051.1"/>
    </source>
</evidence>
<dbReference type="EMBL" id="JAGRRH010000004">
    <property type="protein sequence ID" value="KAG7371051.1"/>
    <property type="molecule type" value="Genomic_DNA"/>
</dbReference>
<feature type="compositionally biased region" description="Polar residues" evidence="5">
    <location>
        <begin position="213"/>
        <end position="224"/>
    </location>
</feature>
<dbReference type="OrthoDB" id="73890at2759"/>
<proteinExistence type="predicted"/>
<dbReference type="Proteomes" id="UP000693970">
    <property type="component" value="Unassembled WGS sequence"/>
</dbReference>
<keyword evidence="4" id="KW-0949">S-adenosyl-L-methionine</keyword>
<evidence type="ECO:0000256" key="2">
    <source>
        <dbReference type="ARBA" id="ARBA00022603"/>
    </source>
</evidence>
<dbReference type="Pfam" id="PF01135">
    <property type="entry name" value="PCMT"/>
    <property type="match status" value="1"/>
</dbReference>
<evidence type="ECO:0000256" key="5">
    <source>
        <dbReference type="SAM" id="MobiDB-lite"/>
    </source>
</evidence>
<dbReference type="PANTHER" id="PTHR11579:SF0">
    <property type="entry name" value="PROTEIN-L-ISOASPARTATE(D-ASPARTATE) O-METHYLTRANSFERASE"/>
    <property type="match status" value="1"/>
</dbReference>
<evidence type="ECO:0000256" key="3">
    <source>
        <dbReference type="ARBA" id="ARBA00022679"/>
    </source>
</evidence>
<gene>
    <name evidence="6" type="ORF">IV203_019621</name>
</gene>
<organism evidence="6 7">
    <name type="scientific">Nitzschia inconspicua</name>
    <dbReference type="NCBI Taxonomy" id="303405"/>
    <lineage>
        <taxon>Eukaryota</taxon>
        <taxon>Sar</taxon>
        <taxon>Stramenopiles</taxon>
        <taxon>Ochrophyta</taxon>
        <taxon>Bacillariophyta</taxon>
        <taxon>Bacillariophyceae</taxon>
        <taxon>Bacillariophycidae</taxon>
        <taxon>Bacillariales</taxon>
        <taxon>Bacillariaceae</taxon>
        <taxon>Nitzschia</taxon>
    </lineage>
</organism>
<dbReference type="InterPro" id="IPR000682">
    <property type="entry name" value="PCMT"/>
</dbReference>
<sequence>MICFHSLRPSTRVDTADNIVTFLRSNVFVHEQHFARCFYVDVRGFDAYSNTCLEGTNYGVKYCENRVLPNMSQAKATKVMINQDEDKFTQNRKKASDAFHKTPLQARTNTSAHVLQTADSMLQQAMVASESYISYRVCERKWWVLYSGHRNLPVRLLPVFERFGTNFESFTHQSVDIRFWTAYSLYSVVLDPSELNEDELNIRNKLVTARWKSPQTPTAPASTKSMDEGRYSVGSKSEDKFMSMTGDETSDVADPVGSHEVLNPLYKELTQLCDIAGKDKTAKTARDLETLIIALKEEITSEQSPPTGKVVSCMVSKVSEQFIQYGITYGFSEAAIRRFLADAPNNAPVKFKDFNVQDFMEWIVSVRKEDGSTPTSSTYNCHRAGLFNLFRDYKQDIAPLQSELKTHFRGLQRTKTQALANGEGGVKIGKDALEFALYKSLCLLLMKSAKPDYVFIHCFMTYCWNLMCRAGNMTSICWSHLLAVLDVWGSPKAVSSFAKLSRDDMPSTNMRKRLSDLRYLMQLVEKRVEEQGKWIANPSIEQANEMFEVGKDVLDISDVSEKGRKRRGLQMKWTSMVTQFFRPNSGNNSGVMRAWTCHGRNQRDLVEKLKQAGIIKTPEVAKVLEQVDRANFIPRNSYMDAPQAIGMGQTISAPHMHAHVLEEMLSALVGKENVKILDVGCGSGYLTAALGRWVSSKHDVPGSGNILGVRSGKVFGIDVHQDLVDLTKENIRKQDGDLLQRDVVKVMLRDGWKGLKEEAPFDAIHVGAAADSLPLQLVSQLKVNGVMIIPIGLQTEAQILYKIHRIRETPGEGDSFHPEDFEMSTLLGVRYVPLVHTETN</sequence>
<feature type="compositionally biased region" description="Basic and acidic residues" evidence="5">
    <location>
        <begin position="225"/>
        <end position="241"/>
    </location>
</feature>
<comment type="caution">
    <text evidence="6">The sequence shown here is derived from an EMBL/GenBank/DDBJ whole genome shotgun (WGS) entry which is preliminary data.</text>
</comment>
<dbReference type="GO" id="GO:0005737">
    <property type="term" value="C:cytoplasm"/>
    <property type="evidence" value="ECO:0007669"/>
    <property type="project" value="TreeGrafter"/>
</dbReference>
<dbReference type="GO" id="GO:0032259">
    <property type="term" value="P:methylation"/>
    <property type="evidence" value="ECO:0007669"/>
    <property type="project" value="UniProtKB-KW"/>
</dbReference>
<dbReference type="GO" id="GO:0004719">
    <property type="term" value="F:protein-L-isoaspartate (D-aspartate) O-methyltransferase activity"/>
    <property type="evidence" value="ECO:0007669"/>
    <property type="project" value="InterPro"/>
</dbReference>
<dbReference type="CDD" id="cd02440">
    <property type="entry name" value="AdoMet_MTases"/>
    <property type="match status" value="1"/>
</dbReference>
<feature type="region of interest" description="Disordered" evidence="5">
    <location>
        <begin position="211"/>
        <end position="254"/>
    </location>
</feature>
<protein>
    <submittedName>
        <fullName evidence="6">Protein-L-isoaspartate O-methyltransferase</fullName>
    </submittedName>
</protein>
<reference evidence="6" key="1">
    <citation type="journal article" date="2021" name="Sci. Rep.">
        <title>Diploid genomic architecture of Nitzschia inconspicua, an elite biomass production diatom.</title>
        <authorList>
            <person name="Oliver A."/>
            <person name="Podell S."/>
            <person name="Pinowska A."/>
            <person name="Traller J.C."/>
            <person name="Smith S.R."/>
            <person name="McClure R."/>
            <person name="Beliaev A."/>
            <person name="Bohutskyi P."/>
            <person name="Hill E.A."/>
            <person name="Rabines A."/>
            <person name="Zheng H."/>
            <person name="Allen L.Z."/>
            <person name="Kuo A."/>
            <person name="Grigoriev I.V."/>
            <person name="Allen A.E."/>
            <person name="Hazlebeck D."/>
            <person name="Allen E.E."/>
        </authorList>
    </citation>
    <scope>NUCLEOTIDE SEQUENCE</scope>
    <source>
        <strain evidence="6">Hildebrandi</strain>
    </source>
</reference>
<evidence type="ECO:0000256" key="1">
    <source>
        <dbReference type="ARBA" id="ARBA00022490"/>
    </source>
</evidence>
<dbReference type="PANTHER" id="PTHR11579">
    <property type="entry name" value="PROTEIN-L-ISOASPARTATE O-METHYLTRANSFERASE"/>
    <property type="match status" value="1"/>
</dbReference>
<keyword evidence="2" id="KW-0489">Methyltransferase</keyword>
<evidence type="ECO:0000313" key="7">
    <source>
        <dbReference type="Proteomes" id="UP000693970"/>
    </source>
</evidence>
<accession>A0A9K3Q548</accession>